<dbReference type="Pfam" id="PF07947">
    <property type="entry name" value="YhhN"/>
    <property type="match status" value="1"/>
</dbReference>
<keyword evidence="3 6" id="KW-0812">Transmembrane</keyword>
<evidence type="ECO:0000256" key="2">
    <source>
        <dbReference type="ARBA" id="ARBA00007375"/>
    </source>
</evidence>
<dbReference type="InterPro" id="IPR012506">
    <property type="entry name" value="TMEM86B-like"/>
</dbReference>
<evidence type="ECO:0000313" key="7">
    <source>
        <dbReference type="EMBL" id="MQM26940.1"/>
    </source>
</evidence>
<gene>
    <name evidence="7" type="ORF">GFD30_15365</name>
</gene>
<keyword evidence="8" id="KW-1185">Reference proteome</keyword>
<dbReference type="Proteomes" id="UP000477750">
    <property type="component" value="Unassembled WGS sequence"/>
</dbReference>
<feature type="transmembrane region" description="Helical" evidence="6">
    <location>
        <begin position="94"/>
        <end position="113"/>
    </location>
</feature>
<evidence type="ECO:0000256" key="6">
    <source>
        <dbReference type="SAM" id="Phobius"/>
    </source>
</evidence>
<comment type="similarity">
    <text evidence="2">Belongs to the TMEM86 family.</text>
</comment>
<evidence type="ECO:0000256" key="4">
    <source>
        <dbReference type="ARBA" id="ARBA00022989"/>
    </source>
</evidence>
<feature type="transmembrane region" description="Helical" evidence="6">
    <location>
        <begin position="177"/>
        <end position="199"/>
    </location>
</feature>
<comment type="subcellular location">
    <subcellularLocation>
        <location evidence="1">Membrane</location>
        <topology evidence="1">Multi-pass membrane protein</topology>
    </subcellularLocation>
</comment>
<comment type="caution">
    <text evidence="7">The sequence shown here is derived from an EMBL/GenBank/DDBJ whole genome shotgun (WGS) entry which is preliminary data.</text>
</comment>
<dbReference type="RefSeq" id="WP_153026085.1">
    <property type="nucleotide sequence ID" value="NZ_WIAO01000018.1"/>
</dbReference>
<keyword evidence="4 6" id="KW-1133">Transmembrane helix</keyword>
<keyword evidence="5 6" id="KW-0472">Membrane</keyword>
<reference evidence="7 8" key="1">
    <citation type="submission" date="2019-10" db="EMBL/GenBank/DDBJ databases">
        <title>Glycomyces albidus sp. nov., a novel actinomycete isolated from rhizosphere soil of wheat (Triticum aestivum L.).</title>
        <authorList>
            <person name="Qian L."/>
        </authorList>
    </citation>
    <scope>NUCLEOTIDE SEQUENCE [LARGE SCALE GENOMIC DNA]</scope>
    <source>
        <strain evidence="7 8">NEAU-7082</strain>
    </source>
</reference>
<sequence length="235" mass="24280">MSPPLLLLRSQIARVPSRAWLWAFAVALAVELTAVAFGLDAVRWATKPALTLLLLSHLIVSVAPGQAPARLFGLGLLVACAADLALLADGTAAFLTGMGLFAVMQVLYIAAFVKLGALQAFRNRYAVPACYLAFWAGLIVALWTRLGALAAPVAVYSLLLVSMAALAFGLGRAREAGHLAGVGGALFVVSDLVLGLGVAGFDLPGAGLAVMSTYAAAQLLLTVGVRRHLRSPAAH</sequence>
<feature type="transmembrane region" description="Helical" evidence="6">
    <location>
        <begin position="20"/>
        <end position="39"/>
    </location>
</feature>
<evidence type="ECO:0000256" key="3">
    <source>
        <dbReference type="ARBA" id="ARBA00022692"/>
    </source>
</evidence>
<feature type="transmembrane region" description="Helical" evidence="6">
    <location>
        <begin position="45"/>
        <end position="64"/>
    </location>
</feature>
<accession>A0A6L5GBH6</accession>
<dbReference type="PANTHER" id="PTHR31885">
    <property type="entry name" value="GH04784P"/>
    <property type="match status" value="1"/>
</dbReference>
<dbReference type="EMBL" id="WIAO01000018">
    <property type="protein sequence ID" value="MQM26940.1"/>
    <property type="molecule type" value="Genomic_DNA"/>
</dbReference>
<protein>
    <submittedName>
        <fullName evidence="7">Lysoplasmalogenase</fullName>
    </submittedName>
</protein>
<evidence type="ECO:0000256" key="5">
    <source>
        <dbReference type="ARBA" id="ARBA00023136"/>
    </source>
</evidence>
<dbReference type="AlphaFoldDB" id="A0A6L5GBH6"/>
<dbReference type="GO" id="GO:0016787">
    <property type="term" value="F:hydrolase activity"/>
    <property type="evidence" value="ECO:0007669"/>
    <property type="project" value="TreeGrafter"/>
</dbReference>
<feature type="transmembrane region" description="Helical" evidence="6">
    <location>
        <begin position="149"/>
        <end position="170"/>
    </location>
</feature>
<dbReference type="PANTHER" id="PTHR31885:SF6">
    <property type="entry name" value="GH04784P"/>
    <property type="match status" value="1"/>
</dbReference>
<proteinExistence type="inferred from homology"/>
<evidence type="ECO:0000256" key="1">
    <source>
        <dbReference type="ARBA" id="ARBA00004141"/>
    </source>
</evidence>
<organism evidence="7 8">
    <name type="scientific">Glycomyces albidus</name>
    <dbReference type="NCBI Taxonomy" id="2656774"/>
    <lineage>
        <taxon>Bacteria</taxon>
        <taxon>Bacillati</taxon>
        <taxon>Actinomycetota</taxon>
        <taxon>Actinomycetes</taxon>
        <taxon>Glycomycetales</taxon>
        <taxon>Glycomycetaceae</taxon>
        <taxon>Glycomyces</taxon>
    </lineage>
</organism>
<feature type="transmembrane region" description="Helical" evidence="6">
    <location>
        <begin position="205"/>
        <end position="225"/>
    </location>
</feature>
<evidence type="ECO:0000313" key="8">
    <source>
        <dbReference type="Proteomes" id="UP000477750"/>
    </source>
</evidence>
<name>A0A6L5GBH6_9ACTN</name>
<dbReference type="GO" id="GO:0016020">
    <property type="term" value="C:membrane"/>
    <property type="evidence" value="ECO:0007669"/>
    <property type="project" value="UniProtKB-SubCell"/>
</dbReference>
<feature type="transmembrane region" description="Helical" evidence="6">
    <location>
        <begin position="125"/>
        <end position="143"/>
    </location>
</feature>